<evidence type="ECO:0000256" key="1">
    <source>
        <dbReference type="SAM" id="Phobius"/>
    </source>
</evidence>
<proteinExistence type="predicted"/>
<dbReference type="EMBL" id="CCKQ01019263">
    <property type="protein sequence ID" value="CDW91284.1"/>
    <property type="molecule type" value="Genomic_DNA"/>
</dbReference>
<feature type="transmembrane region" description="Helical" evidence="1">
    <location>
        <begin position="183"/>
        <end position="203"/>
    </location>
</feature>
<dbReference type="Proteomes" id="UP000039865">
    <property type="component" value="Unassembled WGS sequence"/>
</dbReference>
<dbReference type="InParanoid" id="A0A078BA34"/>
<evidence type="ECO:0000313" key="2">
    <source>
        <dbReference type="EMBL" id="CDW91284.1"/>
    </source>
</evidence>
<name>A0A078BA34_STYLE</name>
<feature type="transmembrane region" description="Helical" evidence="1">
    <location>
        <begin position="44"/>
        <end position="64"/>
    </location>
</feature>
<keyword evidence="3" id="KW-1185">Reference proteome</keyword>
<keyword evidence="1" id="KW-0812">Transmembrane</keyword>
<feature type="transmembrane region" description="Helical" evidence="1">
    <location>
        <begin position="76"/>
        <end position="102"/>
    </location>
</feature>
<feature type="transmembrane region" description="Helical" evidence="1">
    <location>
        <begin position="7"/>
        <end position="24"/>
    </location>
</feature>
<dbReference type="AlphaFoldDB" id="A0A078BA34"/>
<reference evidence="2 3" key="1">
    <citation type="submission" date="2014-06" db="EMBL/GenBank/DDBJ databases">
        <authorList>
            <person name="Swart Estienne"/>
        </authorList>
    </citation>
    <scope>NUCLEOTIDE SEQUENCE [LARGE SCALE GENOMIC DNA]</scope>
    <source>
        <strain evidence="2 3">130c</strain>
    </source>
</reference>
<evidence type="ECO:0000313" key="3">
    <source>
        <dbReference type="Proteomes" id="UP000039865"/>
    </source>
</evidence>
<organism evidence="2 3">
    <name type="scientific">Stylonychia lemnae</name>
    <name type="common">Ciliate</name>
    <dbReference type="NCBI Taxonomy" id="5949"/>
    <lineage>
        <taxon>Eukaryota</taxon>
        <taxon>Sar</taxon>
        <taxon>Alveolata</taxon>
        <taxon>Ciliophora</taxon>
        <taxon>Intramacronucleata</taxon>
        <taxon>Spirotrichea</taxon>
        <taxon>Stichotrichia</taxon>
        <taxon>Sporadotrichida</taxon>
        <taxon>Oxytrichidae</taxon>
        <taxon>Stylonychinae</taxon>
        <taxon>Stylonychia</taxon>
    </lineage>
</organism>
<keyword evidence="1" id="KW-0472">Membrane</keyword>
<keyword evidence="1" id="KW-1133">Transmembrane helix</keyword>
<gene>
    <name evidence="2" type="primary">Contig12131.g12966</name>
    <name evidence="2" type="ORF">STYLEM_20437</name>
</gene>
<protein>
    <submittedName>
        <fullName evidence="2">Uncharacterized protein</fullName>
    </submittedName>
</protein>
<feature type="transmembrane region" description="Helical" evidence="1">
    <location>
        <begin position="129"/>
        <end position="149"/>
    </location>
</feature>
<sequence>MQIISYILCIINIAIPLNYLAVIYSQADKNLRINSNIERYFSPIYNLGSFFAVFQTQIYFMYYLQSVGRRKTEIKAFKVTIISTSAILLYSIYYGGIMFMLYQTEDKNQEPTGFSVSDLQTFFFKVKPGYSLLALTILQQILIFPFYFFMAKEYTFVLYDELKNRSLSKKIEQLKMMSSMKDVYTELMLKIEICGFIMVWFRISFDTQFNG</sequence>
<accession>A0A078BA34</accession>